<feature type="transmembrane region" description="Helical" evidence="1">
    <location>
        <begin position="159"/>
        <end position="178"/>
    </location>
</feature>
<accession>A0A1R3XHG7</accession>
<evidence type="ECO:0008006" key="4">
    <source>
        <dbReference type="Google" id="ProtNLM"/>
    </source>
</evidence>
<dbReference type="OrthoDB" id="5354324at2"/>
<keyword evidence="3" id="KW-1185">Reference proteome</keyword>
<keyword evidence="1" id="KW-1133">Transmembrane helix</keyword>
<gene>
    <name evidence="2" type="ORF">SAMN05421665_3242</name>
</gene>
<dbReference type="AlphaFoldDB" id="A0A1R3XHG7"/>
<dbReference type="RefSeq" id="WP_076660898.1">
    <property type="nucleotide sequence ID" value="NZ_FTPR01000003.1"/>
</dbReference>
<sequence>MRKIKITFRVIVFLLIAGLLHYALPQHDVVRIVNTYQERQDLNDWTRIFWARPDDQSATLINRDVQFIQTVKMRTWLLGFVQRETTEVMVYRNEDTGWGWPFYFKFDTANLQTEADDLSSTAQNPQWAVMTHYGWRNEYFSAFPNAVAIRPIGNPNVTIIPWFNIFFFIALMAALLFIRAMWRQFRERSVDPLLDAAEHQFDEVQAEVAQRRGRFTKWLDSWRDKNKNRPVK</sequence>
<dbReference type="STRING" id="287098.SAMN05421665_3242"/>
<keyword evidence="1" id="KW-0472">Membrane</keyword>
<reference evidence="3" key="1">
    <citation type="submission" date="2017-01" db="EMBL/GenBank/DDBJ databases">
        <authorList>
            <person name="Varghese N."/>
            <person name="Submissions S."/>
        </authorList>
    </citation>
    <scope>NUCLEOTIDE SEQUENCE [LARGE SCALE GENOMIC DNA]</scope>
    <source>
        <strain evidence="3">DSM 29591</strain>
    </source>
</reference>
<proteinExistence type="predicted"/>
<organism evidence="2 3">
    <name type="scientific">Yoonia rosea</name>
    <dbReference type="NCBI Taxonomy" id="287098"/>
    <lineage>
        <taxon>Bacteria</taxon>
        <taxon>Pseudomonadati</taxon>
        <taxon>Pseudomonadota</taxon>
        <taxon>Alphaproteobacteria</taxon>
        <taxon>Rhodobacterales</taxon>
        <taxon>Paracoccaceae</taxon>
        <taxon>Yoonia</taxon>
    </lineage>
</organism>
<dbReference type="InterPro" id="IPR011088">
    <property type="entry name" value="Phage_phiNM3_A0EWY4"/>
</dbReference>
<evidence type="ECO:0000313" key="3">
    <source>
        <dbReference type="Proteomes" id="UP000186997"/>
    </source>
</evidence>
<name>A0A1R3XHG7_9RHOB</name>
<protein>
    <recommendedName>
        <fullName evidence="4">DUF1523 domain-containing protein</fullName>
    </recommendedName>
</protein>
<dbReference type="Proteomes" id="UP000186997">
    <property type="component" value="Unassembled WGS sequence"/>
</dbReference>
<dbReference type="EMBL" id="FTPR01000003">
    <property type="protein sequence ID" value="SIT90827.1"/>
    <property type="molecule type" value="Genomic_DNA"/>
</dbReference>
<keyword evidence="1" id="KW-0812">Transmembrane</keyword>
<dbReference type="Pfam" id="PF07509">
    <property type="entry name" value="DUF1523"/>
    <property type="match status" value="1"/>
</dbReference>
<evidence type="ECO:0000256" key="1">
    <source>
        <dbReference type="SAM" id="Phobius"/>
    </source>
</evidence>
<evidence type="ECO:0000313" key="2">
    <source>
        <dbReference type="EMBL" id="SIT90827.1"/>
    </source>
</evidence>